<reference evidence="1" key="1">
    <citation type="submission" date="2023-04" db="EMBL/GenBank/DDBJ databases">
        <title>Ambrosiozyma monospora NBRC 1965.</title>
        <authorList>
            <person name="Ichikawa N."/>
            <person name="Sato H."/>
            <person name="Tonouchi N."/>
        </authorList>
    </citation>
    <scope>NUCLEOTIDE SEQUENCE</scope>
    <source>
        <strain evidence="1">NBRC 1965</strain>
    </source>
</reference>
<dbReference type="AlphaFoldDB" id="A0A9W6SX28"/>
<dbReference type="EMBL" id="BSXU01009423">
    <property type="protein sequence ID" value="GME68985.1"/>
    <property type="molecule type" value="Genomic_DNA"/>
</dbReference>
<dbReference type="Proteomes" id="UP001165063">
    <property type="component" value="Unassembled WGS sequence"/>
</dbReference>
<keyword evidence="2" id="KW-1185">Reference proteome</keyword>
<protein>
    <submittedName>
        <fullName evidence="1">Unnamed protein product</fullName>
    </submittedName>
</protein>
<comment type="caution">
    <text evidence="1">The sequence shown here is derived from an EMBL/GenBank/DDBJ whole genome shotgun (WGS) entry which is preliminary data.</text>
</comment>
<organism evidence="1 2">
    <name type="scientific">Ambrosiozyma monospora</name>
    <name type="common">Yeast</name>
    <name type="synonym">Endomycopsis monosporus</name>
    <dbReference type="NCBI Taxonomy" id="43982"/>
    <lineage>
        <taxon>Eukaryota</taxon>
        <taxon>Fungi</taxon>
        <taxon>Dikarya</taxon>
        <taxon>Ascomycota</taxon>
        <taxon>Saccharomycotina</taxon>
        <taxon>Pichiomycetes</taxon>
        <taxon>Pichiales</taxon>
        <taxon>Pichiaceae</taxon>
        <taxon>Ambrosiozyma</taxon>
    </lineage>
</organism>
<sequence>MRFHSNSDFVIHTIVQNIDIHCISRLFCLVALNFDPIIVCSNPITETLAKDSYKNSNRLLRKTQDCIASGRPRSKKMYNRK</sequence>
<gene>
    <name evidence="1" type="ORF">Amon01_000907900</name>
</gene>
<evidence type="ECO:0000313" key="2">
    <source>
        <dbReference type="Proteomes" id="UP001165063"/>
    </source>
</evidence>
<proteinExistence type="predicted"/>
<name>A0A9W6SX28_AMBMO</name>
<evidence type="ECO:0000313" key="1">
    <source>
        <dbReference type="EMBL" id="GME68985.1"/>
    </source>
</evidence>
<accession>A0A9W6SX28</accession>